<dbReference type="OrthoDB" id="642895at2759"/>
<dbReference type="Proteomes" id="UP000266861">
    <property type="component" value="Unassembled WGS sequence"/>
</dbReference>
<accession>A0A397H4R3</accession>
<name>A0A397H4R3_9GLOM</name>
<gene>
    <name evidence="1" type="ORF">Glove_384g17</name>
</gene>
<sequence>MIVVLERDDDNESDDFVDQKIQRIQLCDDNLDEWCLEKLNLEFECLREITRVIIQKAIEEIINFYLQLKSADEIFELLSQEISRLQELYACQLRK</sequence>
<comment type="caution">
    <text evidence="1">The sequence shown here is derived from an EMBL/GenBank/DDBJ whole genome shotgun (WGS) entry which is preliminary data.</text>
</comment>
<dbReference type="AlphaFoldDB" id="A0A397H4R3"/>
<dbReference type="EMBL" id="PQFF01000344">
    <property type="protein sequence ID" value="RHZ57699.1"/>
    <property type="molecule type" value="Genomic_DNA"/>
</dbReference>
<protein>
    <submittedName>
        <fullName evidence="1">Uncharacterized protein</fullName>
    </submittedName>
</protein>
<keyword evidence="2" id="KW-1185">Reference proteome</keyword>
<reference evidence="1 2" key="1">
    <citation type="submission" date="2018-08" db="EMBL/GenBank/DDBJ databases">
        <title>Genome and evolution of the arbuscular mycorrhizal fungus Diversispora epigaea (formerly Glomus versiforme) and its bacterial endosymbionts.</title>
        <authorList>
            <person name="Sun X."/>
            <person name="Fei Z."/>
            <person name="Harrison M."/>
        </authorList>
    </citation>
    <scope>NUCLEOTIDE SEQUENCE [LARGE SCALE GENOMIC DNA]</scope>
    <source>
        <strain evidence="1 2">IT104</strain>
    </source>
</reference>
<organism evidence="1 2">
    <name type="scientific">Diversispora epigaea</name>
    <dbReference type="NCBI Taxonomy" id="1348612"/>
    <lineage>
        <taxon>Eukaryota</taxon>
        <taxon>Fungi</taxon>
        <taxon>Fungi incertae sedis</taxon>
        <taxon>Mucoromycota</taxon>
        <taxon>Glomeromycotina</taxon>
        <taxon>Glomeromycetes</taxon>
        <taxon>Diversisporales</taxon>
        <taxon>Diversisporaceae</taxon>
        <taxon>Diversispora</taxon>
    </lineage>
</organism>
<evidence type="ECO:0000313" key="1">
    <source>
        <dbReference type="EMBL" id="RHZ57699.1"/>
    </source>
</evidence>
<proteinExistence type="predicted"/>
<evidence type="ECO:0000313" key="2">
    <source>
        <dbReference type="Proteomes" id="UP000266861"/>
    </source>
</evidence>